<accession>A0A834WKA0</accession>
<dbReference type="PANTHER" id="PTHR46975:SF2">
    <property type="entry name" value="PROTEIN SWEETIE"/>
    <property type="match status" value="1"/>
</dbReference>
<dbReference type="PANTHER" id="PTHR46975">
    <property type="entry name" value="PROTEIN SWEETIE"/>
    <property type="match status" value="1"/>
</dbReference>
<dbReference type="EMBL" id="JAAIUW010000008">
    <property type="protein sequence ID" value="KAF7819994.1"/>
    <property type="molecule type" value="Genomic_DNA"/>
</dbReference>
<organism evidence="2 3">
    <name type="scientific">Senna tora</name>
    <dbReference type="NCBI Taxonomy" id="362788"/>
    <lineage>
        <taxon>Eukaryota</taxon>
        <taxon>Viridiplantae</taxon>
        <taxon>Streptophyta</taxon>
        <taxon>Embryophyta</taxon>
        <taxon>Tracheophyta</taxon>
        <taxon>Spermatophyta</taxon>
        <taxon>Magnoliopsida</taxon>
        <taxon>eudicotyledons</taxon>
        <taxon>Gunneridae</taxon>
        <taxon>Pentapetalae</taxon>
        <taxon>rosids</taxon>
        <taxon>fabids</taxon>
        <taxon>Fabales</taxon>
        <taxon>Fabaceae</taxon>
        <taxon>Caesalpinioideae</taxon>
        <taxon>Cassia clade</taxon>
        <taxon>Senna</taxon>
    </lineage>
</organism>
<feature type="region of interest" description="Disordered" evidence="1">
    <location>
        <begin position="1"/>
        <end position="79"/>
    </location>
</feature>
<reference evidence="2" key="1">
    <citation type="submission" date="2020-09" db="EMBL/GenBank/DDBJ databases">
        <title>Genome-Enabled Discovery of Anthraquinone Biosynthesis in Senna tora.</title>
        <authorList>
            <person name="Kang S.-H."/>
            <person name="Pandey R.P."/>
            <person name="Lee C.-M."/>
            <person name="Sim J.-S."/>
            <person name="Jeong J.-T."/>
            <person name="Choi B.-S."/>
            <person name="Jung M."/>
            <person name="Ginzburg D."/>
            <person name="Zhao K."/>
            <person name="Won S.Y."/>
            <person name="Oh T.-J."/>
            <person name="Yu Y."/>
            <person name="Kim N.-H."/>
            <person name="Lee O.R."/>
            <person name="Lee T.-H."/>
            <person name="Bashyal P."/>
            <person name="Kim T.-S."/>
            <person name="Lee W.-H."/>
            <person name="Kawkins C."/>
            <person name="Kim C.-K."/>
            <person name="Kim J.S."/>
            <person name="Ahn B.O."/>
            <person name="Rhee S.Y."/>
            <person name="Sohng J.K."/>
        </authorList>
    </citation>
    <scope>NUCLEOTIDE SEQUENCE</scope>
    <source>
        <tissue evidence="2">Leaf</tissue>
    </source>
</reference>
<keyword evidence="3" id="KW-1185">Reference proteome</keyword>
<name>A0A834WKA0_9FABA</name>
<gene>
    <name evidence="2" type="ORF">G2W53_025449</name>
</gene>
<dbReference type="AlphaFoldDB" id="A0A834WKA0"/>
<evidence type="ECO:0000256" key="1">
    <source>
        <dbReference type="SAM" id="MobiDB-lite"/>
    </source>
</evidence>
<evidence type="ECO:0000313" key="3">
    <source>
        <dbReference type="Proteomes" id="UP000634136"/>
    </source>
</evidence>
<dbReference type="Proteomes" id="UP000634136">
    <property type="component" value="Unassembled WGS sequence"/>
</dbReference>
<protein>
    <submittedName>
        <fullName evidence="2">HEAT repeat-containing protein 5B</fullName>
    </submittedName>
</protein>
<dbReference type="OrthoDB" id="192608at2759"/>
<dbReference type="InterPro" id="IPR044218">
    <property type="entry name" value="SWEETIE"/>
</dbReference>
<evidence type="ECO:0000313" key="2">
    <source>
        <dbReference type="EMBL" id="KAF7819994.1"/>
    </source>
</evidence>
<comment type="caution">
    <text evidence="2">The sequence shown here is derived from an EMBL/GenBank/DDBJ whole genome shotgun (WGS) entry which is preliminary data.</text>
</comment>
<dbReference type="GO" id="GO:0005975">
    <property type="term" value="P:carbohydrate metabolic process"/>
    <property type="evidence" value="ECO:0007669"/>
    <property type="project" value="InterPro"/>
</dbReference>
<proteinExistence type="predicted"/>
<sequence length="220" mass="23924">MEKGETSHLPPVNLQQPPIHSLLLHTATVKPKRDEQKQPLNGKDSGEPPTSETTGNGTDGDDPDGEVPQVRWRQTHQWRPREDTVETLTITANLASCHVRIEAALTIRALAEVDPTCVGGLTSYGVTTLTALRENVSFEKGSSLQFDLDSLHGQATVLAALVTISPKLPLGYPARLPRSVLEVSKRMLTERSRNPVAAVVEKEAGWLLLSSLLSSLTKEV</sequence>